<evidence type="ECO:0000313" key="1">
    <source>
        <dbReference type="EMBL" id="CAF1357341.1"/>
    </source>
</evidence>
<dbReference type="Proteomes" id="UP000663854">
    <property type="component" value="Unassembled WGS sequence"/>
</dbReference>
<gene>
    <name evidence="1" type="ORF">PYM288_LOCUS32702</name>
</gene>
<name>A0A815HUM8_9BILA</name>
<evidence type="ECO:0000313" key="2">
    <source>
        <dbReference type="Proteomes" id="UP000663854"/>
    </source>
</evidence>
<sequence>MISKRIDTTIDEFFCLCLRYHIYPWLSIIIQDDSVVYEAKHVFRYLLTTVIGRLYKVEVDILVIVLL</sequence>
<protein>
    <submittedName>
        <fullName evidence="1">Uncharacterized protein</fullName>
    </submittedName>
</protein>
<proteinExistence type="predicted"/>
<dbReference type="EMBL" id="CAJNOH010004034">
    <property type="protein sequence ID" value="CAF1357341.1"/>
    <property type="molecule type" value="Genomic_DNA"/>
</dbReference>
<accession>A0A815HUM8</accession>
<reference evidence="1" key="1">
    <citation type="submission" date="2021-02" db="EMBL/GenBank/DDBJ databases">
        <authorList>
            <person name="Nowell W R."/>
        </authorList>
    </citation>
    <scope>NUCLEOTIDE SEQUENCE</scope>
</reference>
<organism evidence="1 2">
    <name type="scientific">Rotaria sordida</name>
    <dbReference type="NCBI Taxonomy" id="392033"/>
    <lineage>
        <taxon>Eukaryota</taxon>
        <taxon>Metazoa</taxon>
        <taxon>Spiralia</taxon>
        <taxon>Gnathifera</taxon>
        <taxon>Rotifera</taxon>
        <taxon>Eurotatoria</taxon>
        <taxon>Bdelloidea</taxon>
        <taxon>Philodinida</taxon>
        <taxon>Philodinidae</taxon>
        <taxon>Rotaria</taxon>
    </lineage>
</organism>
<dbReference type="AlphaFoldDB" id="A0A815HUM8"/>
<comment type="caution">
    <text evidence="1">The sequence shown here is derived from an EMBL/GenBank/DDBJ whole genome shotgun (WGS) entry which is preliminary data.</text>
</comment>